<feature type="non-terminal residue" evidence="1">
    <location>
        <position position="1"/>
    </location>
</feature>
<evidence type="ECO:0000313" key="2">
    <source>
        <dbReference type="Proteomes" id="UP000789860"/>
    </source>
</evidence>
<reference evidence="1" key="1">
    <citation type="submission" date="2021-06" db="EMBL/GenBank/DDBJ databases">
        <authorList>
            <person name="Kallberg Y."/>
            <person name="Tangrot J."/>
            <person name="Rosling A."/>
        </authorList>
    </citation>
    <scope>NUCLEOTIDE SEQUENCE</scope>
    <source>
        <strain evidence="1">AU212A</strain>
    </source>
</reference>
<name>A0ACA9KMR2_9GLOM</name>
<evidence type="ECO:0000313" key="1">
    <source>
        <dbReference type="EMBL" id="CAG8482445.1"/>
    </source>
</evidence>
<accession>A0ACA9KMR2</accession>
<sequence>VDMLDKERQQFDNKDIKTRYIVEDKFSINNIVYLTTNTIAKNIKQY</sequence>
<gene>
    <name evidence="1" type="ORF">SCALOS_LOCUS2477</name>
</gene>
<comment type="caution">
    <text evidence="1">The sequence shown here is derived from an EMBL/GenBank/DDBJ whole genome shotgun (WGS) entry which is preliminary data.</text>
</comment>
<dbReference type="EMBL" id="CAJVPM010002222">
    <property type="protein sequence ID" value="CAG8482445.1"/>
    <property type="molecule type" value="Genomic_DNA"/>
</dbReference>
<proteinExistence type="predicted"/>
<organism evidence="1 2">
    <name type="scientific">Scutellospora calospora</name>
    <dbReference type="NCBI Taxonomy" id="85575"/>
    <lineage>
        <taxon>Eukaryota</taxon>
        <taxon>Fungi</taxon>
        <taxon>Fungi incertae sedis</taxon>
        <taxon>Mucoromycota</taxon>
        <taxon>Glomeromycotina</taxon>
        <taxon>Glomeromycetes</taxon>
        <taxon>Diversisporales</taxon>
        <taxon>Gigasporaceae</taxon>
        <taxon>Scutellospora</taxon>
    </lineage>
</organism>
<dbReference type="Proteomes" id="UP000789860">
    <property type="component" value="Unassembled WGS sequence"/>
</dbReference>
<protein>
    <submittedName>
        <fullName evidence="1">3366_t:CDS:1</fullName>
    </submittedName>
</protein>
<keyword evidence="2" id="KW-1185">Reference proteome</keyword>